<dbReference type="Gene3D" id="3.40.50.300">
    <property type="entry name" value="P-loop containing nucleotide triphosphate hydrolases"/>
    <property type="match status" value="1"/>
</dbReference>
<reference evidence="4 5" key="1">
    <citation type="submission" date="2019-10" db="EMBL/GenBank/DDBJ databases">
        <title>Assembly and Annotation for the nematode Trichostrongylus colubriformis.</title>
        <authorList>
            <person name="Martin J."/>
        </authorList>
    </citation>
    <scope>NUCLEOTIDE SEQUENCE [LARGE SCALE GENOMIC DNA]</scope>
    <source>
        <strain evidence="4">G859</strain>
        <tissue evidence="4">Whole worm</tissue>
    </source>
</reference>
<dbReference type="InterPro" id="IPR020588">
    <property type="entry name" value="RecA_ATP-bd"/>
</dbReference>
<dbReference type="InterPro" id="IPR051988">
    <property type="entry name" value="HRR_RAD51_Paralog"/>
</dbReference>
<keyword evidence="2" id="KW-0539">Nucleus</keyword>
<comment type="subcellular location">
    <subcellularLocation>
        <location evidence="1">Nucleus</location>
    </subcellularLocation>
</comment>
<dbReference type="InterPro" id="IPR027417">
    <property type="entry name" value="P-loop_NTPase"/>
</dbReference>
<dbReference type="PANTHER" id="PTHR46457">
    <property type="entry name" value="DNA REPAIR PROTEIN RAD51 HOMOLOG 4"/>
    <property type="match status" value="1"/>
</dbReference>
<name>A0AAN8FAV2_TRICO</name>
<evidence type="ECO:0000259" key="3">
    <source>
        <dbReference type="PROSITE" id="PS50162"/>
    </source>
</evidence>
<organism evidence="4 5">
    <name type="scientific">Trichostrongylus colubriformis</name>
    <name type="common">Black scour worm</name>
    <dbReference type="NCBI Taxonomy" id="6319"/>
    <lineage>
        <taxon>Eukaryota</taxon>
        <taxon>Metazoa</taxon>
        <taxon>Ecdysozoa</taxon>
        <taxon>Nematoda</taxon>
        <taxon>Chromadorea</taxon>
        <taxon>Rhabditida</taxon>
        <taxon>Rhabditina</taxon>
        <taxon>Rhabditomorpha</taxon>
        <taxon>Strongyloidea</taxon>
        <taxon>Trichostrongylidae</taxon>
        <taxon>Trichostrongylus</taxon>
    </lineage>
</organism>
<accession>A0AAN8FAV2</accession>
<proteinExistence type="predicted"/>
<evidence type="ECO:0000313" key="5">
    <source>
        <dbReference type="Proteomes" id="UP001331761"/>
    </source>
</evidence>
<keyword evidence="5" id="KW-1185">Reference proteome</keyword>
<gene>
    <name evidence="4" type="ORF">GCK32_014402</name>
</gene>
<evidence type="ECO:0000313" key="4">
    <source>
        <dbReference type="EMBL" id="KAK5975911.1"/>
    </source>
</evidence>
<dbReference type="GO" id="GO:0000400">
    <property type="term" value="F:four-way junction DNA binding"/>
    <property type="evidence" value="ECO:0007669"/>
    <property type="project" value="TreeGrafter"/>
</dbReference>
<dbReference type="GO" id="GO:0005657">
    <property type="term" value="C:replication fork"/>
    <property type="evidence" value="ECO:0007669"/>
    <property type="project" value="TreeGrafter"/>
</dbReference>
<dbReference type="GO" id="GO:0000724">
    <property type="term" value="P:double-strand break repair via homologous recombination"/>
    <property type="evidence" value="ECO:0007669"/>
    <property type="project" value="TreeGrafter"/>
</dbReference>
<dbReference type="GO" id="GO:0000723">
    <property type="term" value="P:telomere maintenance"/>
    <property type="evidence" value="ECO:0007669"/>
    <property type="project" value="TreeGrafter"/>
</dbReference>
<dbReference type="Pfam" id="PF08423">
    <property type="entry name" value="Rad51"/>
    <property type="match status" value="1"/>
</dbReference>
<feature type="domain" description="RecA family profile 1" evidence="3">
    <location>
        <begin position="1"/>
        <end position="111"/>
    </location>
</feature>
<evidence type="ECO:0000256" key="1">
    <source>
        <dbReference type="ARBA" id="ARBA00004123"/>
    </source>
</evidence>
<dbReference type="GO" id="GO:0033063">
    <property type="term" value="C:Rad51B-Rad51C-Rad51D-XRCC2 complex"/>
    <property type="evidence" value="ECO:0007669"/>
    <property type="project" value="TreeGrafter"/>
</dbReference>
<dbReference type="InterPro" id="IPR013632">
    <property type="entry name" value="Rad51_C"/>
</dbReference>
<sequence length="185" mass="20859">MARSSQNCILTESSRTHVMILEFRSGNVQEALQRLLISSPSTMEQFMHVLTKLEQTTEELEKTSVLIIDSIATFFRGSLHKDDLQNWRRVLTILCNVALHHNIAVLYVNHVASRSDLSSGEWATIPFLSRIVARSPTVRIWLEQISHGASKSRRISLMKSPFSPMLSAELFITKSGVSLLADHSK</sequence>
<dbReference type="EMBL" id="WIXE01012443">
    <property type="protein sequence ID" value="KAK5975911.1"/>
    <property type="molecule type" value="Genomic_DNA"/>
</dbReference>
<comment type="caution">
    <text evidence="4">The sequence shown here is derived from an EMBL/GenBank/DDBJ whole genome shotgun (WGS) entry which is preliminary data.</text>
</comment>
<dbReference type="GO" id="GO:0005815">
    <property type="term" value="C:microtubule organizing center"/>
    <property type="evidence" value="ECO:0007669"/>
    <property type="project" value="TreeGrafter"/>
</dbReference>
<protein>
    <recommendedName>
        <fullName evidence="3">RecA family profile 1 domain-containing protein</fullName>
    </recommendedName>
</protein>
<dbReference type="SUPFAM" id="SSF52540">
    <property type="entry name" value="P-loop containing nucleoside triphosphate hydrolases"/>
    <property type="match status" value="1"/>
</dbReference>
<dbReference type="AlphaFoldDB" id="A0AAN8FAV2"/>
<dbReference type="GO" id="GO:0140664">
    <property type="term" value="F:ATP-dependent DNA damage sensor activity"/>
    <property type="evidence" value="ECO:0007669"/>
    <property type="project" value="InterPro"/>
</dbReference>
<dbReference type="PANTHER" id="PTHR46457:SF1">
    <property type="entry name" value="DNA REPAIR PROTEIN RAD51 HOMOLOG 4"/>
    <property type="match status" value="1"/>
</dbReference>
<dbReference type="GO" id="GO:0007131">
    <property type="term" value="P:reciprocal meiotic recombination"/>
    <property type="evidence" value="ECO:0007669"/>
    <property type="project" value="TreeGrafter"/>
</dbReference>
<dbReference type="GO" id="GO:0042148">
    <property type="term" value="P:DNA strand invasion"/>
    <property type="evidence" value="ECO:0007669"/>
    <property type="project" value="TreeGrafter"/>
</dbReference>
<dbReference type="Proteomes" id="UP001331761">
    <property type="component" value="Unassembled WGS sequence"/>
</dbReference>
<dbReference type="PROSITE" id="PS50162">
    <property type="entry name" value="RECA_2"/>
    <property type="match status" value="1"/>
</dbReference>
<dbReference type="GO" id="GO:0003697">
    <property type="term" value="F:single-stranded DNA binding"/>
    <property type="evidence" value="ECO:0007669"/>
    <property type="project" value="TreeGrafter"/>
</dbReference>
<evidence type="ECO:0000256" key="2">
    <source>
        <dbReference type="ARBA" id="ARBA00023242"/>
    </source>
</evidence>
<dbReference type="GO" id="GO:0005524">
    <property type="term" value="F:ATP binding"/>
    <property type="evidence" value="ECO:0007669"/>
    <property type="project" value="InterPro"/>
</dbReference>